<reference evidence="2" key="1">
    <citation type="submission" date="2017-04" db="EMBL/GenBank/DDBJ databases">
        <title>Genome evolution of the luminous symbionts of deep sea anglerfish.</title>
        <authorList>
            <person name="Hendry T.A."/>
        </authorList>
    </citation>
    <scope>NUCLEOTIDE SEQUENCE [LARGE SCALE GENOMIC DNA]</scope>
</reference>
<evidence type="ECO:0000313" key="1">
    <source>
        <dbReference type="EMBL" id="PCS22730.1"/>
    </source>
</evidence>
<organism evidence="1 2">
    <name type="scientific">Candidatus Enterovibrio escicola</name>
    <dbReference type="NCBI Taxonomy" id="1927127"/>
    <lineage>
        <taxon>Bacteria</taxon>
        <taxon>Pseudomonadati</taxon>
        <taxon>Pseudomonadota</taxon>
        <taxon>Gammaproteobacteria</taxon>
        <taxon>Vibrionales</taxon>
        <taxon>Vibrionaceae</taxon>
        <taxon>Enterovibrio</taxon>
    </lineage>
</organism>
<sequence length="38" mass="4118">MNTGYLIDILANKALELTDSSDSCLEGNQEHSLHVLAT</sequence>
<dbReference type="EMBL" id="NBYY01000015">
    <property type="protein sequence ID" value="PCS22730.1"/>
    <property type="molecule type" value="Genomic_DNA"/>
</dbReference>
<proteinExistence type="predicted"/>
<gene>
    <name evidence="1" type="ORF">BTN49_1688</name>
</gene>
<keyword evidence="2" id="KW-1185">Reference proteome</keyword>
<dbReference type="AlphaFoldDB" id="A0A2A5T3M9"/>
<accession>A0A2A5T3M9</accession>
<dbReference type="Proteomes" id="UP000219020">
    <property type="component" value="Unassembled WGS sequence"/>
</dbReference>
<comment type="caution">
    <text evidence="1">The sequence shown here is derived from an EMBL/GenBank/DDBJ whole genome shotgun (WGS) entry which is preliminary data.</text>
</comment>
<protein>
    <submittedName>
        <fullName evidence="1">Uncharacterized protein</fullName>
    </submittedName>
</protein>
<evidence type="ECO:0000313" key="2">
    <source>
        <dbReference type="Proteomes" id="UP000219020"/>
    </source>
</evidence>
<name>A0A2A5T3M9_9GAMM</name>